<keyword evidence="1" id="KW-0969">Cilium</keyword>
<keyword evidence="1" id="KW-0282">Flagellum</keyword>
<evidence type="ECO:0000313" key="1">
    <source>
        <dbReference type="EMBL" id="QSG08802.1"/>
    </source>
</evidence>
<dbReference type="KEGG" id="hds:HSR122_1406"/>
<dbReference type="InterPro" id="IPR055708">
    <property type="entry name" value="DUF7284"/>
</dbReference>
<dbReference type="GeneID" id="68852038"/>
<gene>
    <name evidence="1" type="ORF">HSR122_1406</name>
</gene>
<dbReference type="AlphaFoldDB" id="A0A897N7N2"/>
<dbReference type="Pfam" id="PF23955">
    <property type="entry name" value="DUF7284"/>
    <property type="match status" value="1"/>
</dbReference>
<reference evidence="1 2" key="1">
    <citation type="submission" date="2020-11" db="EMBL/GenBank/DDBJ databases">
        <title>Carbohydrate-dependent, anaerobic sulfur respiration: A novel catabolism in halophilic archaea.</title>
        <authorList>
            <person name="Sorokin D.Y."/>
            <person name="Messina E."/>
            <person name="Smedile F."/>
            <person name="La Cono V."/>
            <person name="Hallsworth J.E."/>
            <person name="Yakimov M.M."/>
        </authorList>
    </citation>
    <scope>NUCLEOTIDE SEQUENCE [LARGE SCALE GENOMIC DNA]</scope>
    <source>
        <strain evidence="1 2">HSR12-2</strain>
    </source>
</reference>
<proteinExistence type="predicted"/>
<dbReference type="EMBL" id="CP064788">
    <property type="protein sequence ID" value="QSG08802.1"/>
    <property type="molecule type" value="Genomic_DNA"/>
</dbReference>
<dbReference type="RefSeq" id="WP_229112020.1">
    <property type="nucleotide sequence ID" value="NZ_CP064788.1"/>
</dbReference>
<evidence type="ECO:0000313" key="2">
    <source>
        <dbReference type="Proteomes" id="UP000662973"/>
    </source>
</evidence>
<name>A0A897N7N2_9EURY</name>
<sequence length="338" mass="36489">MKVRGVSTVVDATLALLLVSASVFVAASFLADDRPETNPGASDHVAETVSVSTANVSYSLEPIVGHLDDVDFRDETYDEGVFRRQRHGSVAELIASSAMLNVTIEGRQLTKEGEIYSDAVEGALMETLTGTGYSAYVTARWRPYEGASITATETYGSPPPGDADVQLATLRVPSGVEPVAVAVEGEYMESYANGHEQAARVLAEAIVERYVPASEMQVALEGQWFRRDLALYRYLRLKAILNEFDDSAGLIDGDDVYYYLDPDDEGTVLSRNGANATRANAYLARGSDGVADFSGGADGLKRIIGSDLEDHYADDEMASFVAASSIEDVVITIRVWEQ</sequence>
<accession>A0A897N7N2</accession>
<dbReference type="Proteomes" id="UP000662973">
    <property type="component" value="Chromosome"/>
</dbReference>
<protein>
    <submittedName>
        <fullName evidence="1">Putative pilin/flagellin</fullName>
    </submittedName>
</protein>
<keyword evidence="2" id="KW-1185">Reference proteome</keyword>
<keyword evidence="1" id="KW-0966">Cell projection</keyword>
<organism evidence="1 2">
    <name type="scientific">Halapricum desulfuricans</name>
    <dbReference type="NCBI Taxonomy" id="2841257"/>
    <lineage>
        <taxon>Archaea</taxon>
        <taxon>Methanobacteriati</taxon>
        <taxon>Methanobacteriota</taxon>
        <taxon>Stenosarchaea group</taxon>
        <taxon>Halobacteria</taxon>
        <taxon>Halobacteriales</taxon>
        <taxon>Haloarculaceae</taxon>
        <taxon>Halapricum</taxon>
    </lineage>
</organism>